<dbReference type="PANTHER" id="PTHR47338:SF3">
    <property type="entry name" value="C6 FINGER DOMAIN TRANSCRIPTION FACTOR DBAA-RELATED"/>
    <property type="match status" value="1"/>
</dbReference>
<protein>
    <submittedName>
        <fullName evidence="8">DNA binding</fullName>
    </submittedName>
</protein>
<dbReference type="EMBL" id="JYNV01000219">
    <property type="protein sequence ID" value="KZM22332.1"/>
    <property type="molecule type" value="Genomic_DNA"/>
</dbReference>
<dbReference type="Proteomes" id="UP000076837">
    <property type="component" value="Unassembled WGS sequence"/>
</dbReference>
<keyword evidence="6" id="KW-0539">Nucleus</keyword>
<proteinExistence type="predicted"/>
<dbReference type="GO" id="GO:0003677">
    <property type="term" value="F:DNA binding"/>
    <property type="evidence" value="ECO:0007669"/>
    <property type="project" value="UniProtKB-KW"/>
</dbReference>
<keyword evidence="5" id="KW-0804">Transcription</keyword>
<evidence type="ECO:0000256" key="5">
    <source>
        <dbReference type="ARBA" id="ARBA00023163"/>
    </source>
</evidence>
<comment type="subcellular location">
    <subcellularLocation>
        <location evidence="1">Nucleus</location>
    </subcellularLocation>
</comment>
<evidence type="ECO:0000256" key="2">
    <source>
        <dbReference type="ARBA" id="ARBA00022723"/>
    </source>
</evidence>
<dbReference type="Pfam" id="PF04082">
    <property type="entry name" value="Fungal_trans"/>
    <property type="match status" value="1"/>
</dbReference>
<dbReference type="GO" id="GO:0006351">
    <property type="term" value="P:DNA-templated transcription"/>
    <property type="evidence" value="ECO:0007669"/>
    <property type="project" value="InterPro"/>
</dbReference>
<evidence type="ECO:0000313" key="8">
    <source>
        <dbReference type="EMBL" id="KZM22332.1"/>
    </source>
</evidence>
<dbReference type="PANTHER" id="PTHR47338">
    <property type="entry name" value="ZN(II)2CYS6 TRANSCRIPTION FACTOR (EUROFUNG)-RELATED"/>
    <property type="match status" value="1"/>
</dbReference>
<keyword evidence="3" id="KW-0805">Transcription regulation</keyword>
<organism evidence="8 9">
    <name type="scientific">Didymella rabiei</name>
    <name type="common">Chickpea ascochyta blight fungus</name>
    <name type="synonym">Mycosphaerella rabiei</name>
    <dbReference type="NCBI Taxonomy" id="5454"/>
    <lineage>
        <taxon>Eukaryota</taxon>
        <taxon>Fungi</taxon>
        <taxon>Dikarya</taxon>
        <taxon>Ascomycota</taxon>
        <taxon>Pezizomycotina</taxon>
        <taxon>Dothideomycetes</taxon>
        <taxon>Pleosporomycetidae</taxon>
        <taxon>Pleosporales</taxon>
        <taxon>Pleosporineae</taxon>
        <taxon>Didymellaceae</taxon>
        <taxon>Ascochyta</taxon>
    </lineage>
</organism>
<keyword evidence="2" id="KW-0479">Metal-binding</keyword>
<dbReference type="AlphaFoldDB" id="A0A163CB05"/>
<dbReference type="GO" id="GO:0000981">
    <property type="term" value="F:DNA-binding transcription factor activity, RNA polymerase II-specific"/>
    <property type="evidence" value="ECO:0007669"/>
    <property type="project" value="InterPro"/>
</dbReference>
<sequence length="534" mass="60517">MQKRVGGPTSVRTKYNVGENGRRKYKLFSGSWQYNSRVQQIVLSQQHATSAEDENFVAIEVSLNVACVGIPTQHVSQQRYGNLAVREKVIYALALEQRLSSEGLEDTGEDELIRFPDETNTFPDHSFPDLVPAYSQDSFEKEGSNSSSSNGFGVDIVFSQPGSTMTMPLTGLSPISFINDLTRSDLDHLYFDRFHSFFPILNKRHYFARARRICTESDVDSFHCLQHVMWTLAVSTSSQFQHIQDDLYSQTRLLIENLETKQPQSDCIDLEQVQAWGLLSVYEFMHVGYRRAWMSAGKFFRYVILMKLHNVDGLDGIAANQPQTLNVTEIEERRRTFWMAYTIDQITSLLDRLPLTFDQHIILTRLPCSEKEFQSDEVVVTEFLRSLPLQTDNQPPSTFTDSIQLIGICGQLLSHQQQGAAEHTQGLMSLPLWDRQQQLDAGLEQALKGMSLDDPYTLIFQGPMVYFTVLAAQASALVSFTSCRTAPWAMEDTTKGAAQREKRAVEAAQQMTTLSKALIELSYFKVLCPDTMSL</sequence>
<reference evidence="8 9" key="1">
    <citation type="journal article" date="2016" name="Sci. Rep.">
        <title>Draft genome sequencing and secretome analysis of fungal phytopathogen Ascochyta rabiei provides insight into the necrotrophic effector repertoire.</title>
        <authorList>
            <person name="Verma S."/>
            <person name="Gazara R.K."/>
            <person name="Nizam S."/>
            <person name="Parween S."/>
            <person name="Chattopadhyay D."/>
            <person name="Verma P.K."/>
        </authorList>
    </citation>
    <scope>NUCLEOTIDE SEQUENCE [LARGE SCALE GENOMIC DNA]</scope>
    <source>
        <strain evidence="8 9">ArDII</strain>
    </source>
</reference>
<dbReference type="STRING" id="5454.A0A163CB05"/>
<dbReference type="InterPro" id="IPR007219">
    <property type="entry name" value="XnlR_reg_dom"/>
</dbReference>
<dbReference type="GO" id="GO:0005634">
    <property type="term" value="C:nucleus"/>
    <property type="evidence" value="ECO:0007669"/>
    <property type="project" value="UniProtKB-SubCell"/>
</dbReference>
<evidence type="ECO:0000256" key="4">
    <source>
        <dbReference type="ARBA" id="ARBA00023125"/>
    </source>
</evidence>
<evidence type="ECO:0000313" key="9">
    <source>
        <dbReference type="Proteomes" id="UP000076837"/>
    </source>
</evidence>
<keyword evidence="4" id="KW-0238">DNA-binding</keyword>
<comment type="caution">
    <text evidence="8">The sequence shown here is derived from an EMBL/GenBank/DDBJ whole genome shotgun (WGS) entry which is preliminary data.</text>
</comment>
<evidence type="ECO:0000256" key="6">
    <source>
        <dbReference type="ARBA" id="ARBA00023242"/>
    </source>
</evidence>
<dbReference type="GO" id="GO:0008270">
    <property type="term" value="F:zinc ion binding"/>
    <property type="evidence" value="ECO:0007669"/>
    <property type="project" value="InterPro"/>
</dbReference>
<dbReference type="InterPro" id="IPR050815">
    <property type="entry name" value="TF_fung"/>
</dbReference>
<dbReference type="CDD" id="cd12148">
    <property type="entry name" value="fungal_TF_MHR"/>
    <property type="match status" value="1"/>
</dbReference>
<evidence type="ECO:0000256" key="3">
    <source>
        <dbReference type="ARBA" id="ARBA00023015"/>
    </source>
</evidence>
<keyword evidence="9" id="KW-1185">Reference proteome</keyword>
<evidence type="ECO:0000256" key="1">
    <source>
        <dbReference type="ARBA" id="ARBA00004123"/>
    </source>
</evidence>
<gene>
    <name evidence="8" type="ORF">ST47_g6524</name>
</gene>
<name>A0A163CB05_DIDRA</name>
<evidence type="ECO:0000259" key="7">
    <source>
        <dbReference type="Pfam" id="PF04082"/>
    </source>
</evidence>
<feature type="domain" description="Xylanolytic transcriptional activator regulatory" evidence="7">
    <location>
        <begin position="189"/>
        <end position="409"/>
    </location>
</feature>
<accession>A0A163CB05</accession>